<gene>
    <name evidence="1" type="ORF">CALMAC_LOCUS21178</name>
</gene>
<keyword evidence="2" id="KW-1185">Reference proteome</keyword>
<name>A0A653DWW9_CALMS</name>
<dbReference type="AlphaFoldDB" id="A0A653DWW9"/>
<sequence>MCDDFDPACLPENFVSVSRPSSIIQRLIEKRRKLHEEAIECMRKSIREINLEVEEMIKCESLTLQQKLQDLRDDVVKYFKPFEGIEDMVGYFF</sequence>
<reference evidence="1 2" key="1">
    <citation type="submission" date="2019-01" db="EMBL/GenBank/DDBJ databases">
        <authorList>
            <person name="Sayadi A."/>
        </authorList>
    </citation>
    <scope>NUCLEOTIDE SEQUENCE [LARGE SCALE GENOMIC DNA]</scope>
</reference>
<dbReference type="OrthoDB" id="431588at2759"/>
<evidence type="ECO:0000313" key="2">
    <source>
        <dbReference type="Proteomes" id="UP000410492"/>
    </source>
</evidence>
<accession>A0A653DWW9</accession>
<protein>
    <submittedName>
        <fullName evidence="1">Uncharacterized protein</fullName>
    </submittedName>
</protein>
<evidence type="ECO:0000313" key="1">
    <source>
        <dbReference type="EMBL" id="VEN64709.1"/>
    </source>
</evidence>
<proteinExistence type="predicted"/>
<organism evidence="1 2">
    <name type="scientific">Callosobruchus maculatus</name>
    <name type="common">Southern cowpea weevil</name>
    <name type="synonym">Pulse bruchid</name>
    <dbReference type="NCBI Taxonomy" id="64391"/>
    <lineage>
        <taxon>Eukaryota</taxon>
        <taxon>Metazoa</taxon>
        <taxon>Ecdysozoa</taxon>
        <taxon>Arthropoda</taxon>
        <taxon>Hexapoda</taxon>
        <taxon>Insecta</taxon>
        <taxon>Pterygota</taxon>
        <taxon>Neoptera</taxon>
        <taxon>Endopterygota</taxon>
        <taxon>Coleoptera</taxon>
        <taxon>Polyphaga</taxon>
        <taxon>Cucujiformia</taxon>
        <taxon>Chrysomeloidea</taxon>
        <taxon>Chrysomelidae</taxon>
        <taxon>Bruchinae</taxon>
        <taxon>Bruchini</taxon>
        <taxon>Callosobruchus</taxon>
    </lineage>
</organism>
<dbReference type="Proteomes" id="UP000410492">
    <property type="component" value="Unassembled WGS sequence"/>
</dbReference>
<dbReference type="EMBL" id="CAACVG010015691">
    <property type="protein sequence ID" value="VEN64709.1"/>
    <property type="molecule type" value="Genomic_DNA"/>
</dbReference>